<keyword evidence="3" id="KW-1185">Reference proteome</keyword>
<organism evidence="2 3">
    <name type="scientific">[Mycobacterium] crassicus</name>
    <dbReference type="NCBI Taxonomy" id="2872309"/>
    <lineage>
        <taxon>Bacteria</taxon>
        <taxon>Bacillati</taxon>
        <taxon>Actinomycetota</taxon>
        <taxon>Actinomycetes</taxon>
        <taxon>Mycobacteriales</taxon>
        <taxon>Mycobacteriaceae</taxon>
        <taxon>Mycolicibacter</taxon>
    </lineage>
</organism>
<feature type="region of interest" description="Disordered" evidence="1">
    <location>
        <begin position="158"/>
        <end position="182"/>
    </location>
</feature>
<reference evidence="2 3" key="1">
    <citation type="submission" date="2023-12" db="EMBL/GenBank/DDBJ databases">
        <title>Description of new species of Mycobacterium terrae complex isolated from sewage at the Sao Paulo Zoological Park Foundation in Brazil.</title>
        <authorList>
            <person name="Romagnoli C.L."/>
            <person name="Conceicao E.C."/>
            <person name="Machado E."/>
            <person name="Barreto L.B.P.F."/>
            <person name="Sharma A."/>
            <person name="Silva N.M."/>
            <person name="Marques L.E."/>
            <person name="Juliana M.A."/>
            <person name="Lourenco M.C.S."/>
            <person name="Digiampietri L.A."/>
            <person name="Suffys P.N."/>
            <person name="Viana-Niero C."/>
        </authorList>
    </citation>
    <scope>NUCLEOTIDE SEQUENCE [LARGE SCALE GENOMIC DNA]</scope>
    <source>
        <strain evidence="2 3">MYC098</strain>
    </source>
</reference>
<dbReference type="Proteomes" id="UP001299596">
    <property type="component" value="Unassembled WGS sequence"/>
</dbReference>
<evidence type="ECO:0000313" key="3">
    <source>
        <dbReference type="Proteomes" id="UP001299596"/>
    </source>
</evidence>
<protein>
    <submittedName>
        <fullName evidence="2">Uncharacterized protein</fullName>
    </submittedName>
</protein>
<gene>
    <name evidence="2" type="ORF">K6T79_03885</name>
</gene>
<evidence type="ECO:0000256" key="1">
    <source>
        <dbReference type="SAM" id="MobiDB-lite"/>
    </source>
</evidence>
<accession>A0ABU5XCZ7</accession>
<comment type="caution">
    <text evidence="2">The sequence shown here is derived from an EMBL/GenBank/DDBJ whole genome shotgun (WGS) entry which is preliminary data.</text>
</comment>
<sequence length="182" mass="19580">MPNSAAAYAPIPDPDLRYRLNVIALEVAGLVASAGGWLYHRVANGWDVTVAVPGQQNLRPLQILGVRTVDLESELSAPVGTWAGQCLAVVAEATVTDARIRQRVQLALRHSLTEVVVWGESWQLDRRLHPVRHLPTVAGRAFKSQALLAAGTPVGTRAGGPELFRSDQKRSLAADSDLVPVD</sequence>
<dbReference type="EMBL" id="JAYJJR010000002">
    <property type="protein sequence ID" value="MEB3020181.1"/>
    <property type="molecule type" value="Genomic_DNA"/>
</dbReference>
<dbReference type="RefSeq" id="WP_225405704.1">
    <property type="nucleotide sequence ID" value="NZ_JAYJJR010000002.1"/>
</dbReference>
<evidence type="ECO:0000313" key="2">
    <source>
        <dbReference type="EMBL" id="MEB3020181.1"/>
    </source>
</evidence>
<name>A0ABU5XCZ7_9MYCO</name>
<proteinExistence type="predicted"/>